<dbReference type="RefSeq" id="WP_044486087.1">
    <property type="nucleotide sequence ID" value="NZ_KK328284.1"/>
</dbReference>
<dbReference type="AlphaFoldDB" id="A0A051TW83"/>
<evidence type="ECO:0000313" key="4">
    <source>
        <dbReference type="Proteomes" id="UP000025947"/>
    </source>
</evidence>
<dbReference type="EMBL" id="JLXW01000010">
    <property type="protein sequence ID" value="KBZ60626.1"/>
    <property type="molecule type" value="Genomic_DNA"/>
</dbReference>
<dbReference type="Proteomes" id="UP000025947">
    <property type="component" value="Unassembled WGS sequence"/>
</dbReference>
<dbReference type="Pfam" id="PF20013">
    <property type="entry name" value="GAP1-N2"/>
    <property type="match status" value="1"/>
</dbReference>
<dbReference type="InterPro" id="IPR045401">
    <property type="entry name" value="GAP1-M"/>
</dbReference>
<comment type="caution">
    <text evidence="3">The sequence shown here is derived from an EMBL/GenBank/DDBJ whole genome shotgun (WGS) entry which is preliminary data.</text>
</comment>
<dbReference type="Pfam" id="PF20014">
    <property type="entry name" value="GAP1-M"/>
    <property type="match status" value="1"/>
</dbReference>
<reference evidence="3 4" key="1">
    <citation type="submission" date="2014-04" db="EMBL/GenBank/DDBJ databases">
        <title>The Genome Sequence of Mycobacterium tuberculosis TKK-01-0051.</title>
        <authorList>
            <consortium name="The Broad Institute Genomics Platform"/>
            <consortium name="The Broad Institute Genome Sequencing Center for Infectious Disease"/>
            <person name="Earl A.M."/>
            <person name="Cohen K."/>
            <person name="Pym A."/>
            <person name="Bishai W."/>
            <person name="Maharaj K."/>
            <person name="Desjardins C."/>
            <person name="Abeel T."/>
            <person name="Young S."/>
            <person name="Zeng Q."/>
            <person name="Gargeya S."/>
            <person name="Abouelleil A."/>
            <person name="Alvarado L."/>
            <person name="Chapman S.B."/>
            <person name="Gainer-Dewar J."/>
            <person name="Goldberg J."/>
            <person name="Griggs A."/>
            <person name="Gujja S."/>
            <person name="Hansen M."/>
            <person name="Howarth C."/>
            <person name="Imamovic A."/>
            <person name="Larimer J."/>
            <person name="Murphy C."/>
            <person name="Naylor J."/>
            <person name="Pearson M."/>
            <person name="Poon T.W."/>
            <person name="Priest M."/>
            <person name="Roberts A."/>
            <person name="Saif S."/>
            <person name="Shea T."/>
            <person name="Sykes S."/>
            <person name="Wortman J."/>
            <person name="Nusbaum C."/>
            <person name="Birren B."/>
        </authorList>
    </citation>
    <scope>NUCLEOTIDE SEQUENCE [LARGE SCALE GENOMIC DNA]</scope>
    <source>
        <strain evidence="3 4">TKK-01-0051</strain>
    </source>
</reference>
<gene>
    <name evidence="3" type="ORF">K875_03573</name>
</gene>
<dbReference type="PATRIC" id="fig|1324261.3.peg.3611"/>
<proteinExistence type="predicted"/>
<feature type="domain" description="GTPase-associated protein 1 N-terminal" evidence="1">
    <location>
        <begin position="6"/>
        <end position="133"/>
    </location>
</feature>
<accession>A0A051TW83</accession>
<evidence type="ECO:0000313" key="3">
    <source>
        <dbReference type="EMBL" id="KBZ60626.1"/>
    </source>
</evidence>
<protein>
    <submittedName>
        <fullName evidence="3">Uncharacterized protein</fullName>
    </submittedName>
</protein>
<organism evidence="3 4">
    <name type="scientific">Mycobacterium [tuberculosis] TKK-01-0051</name>
    <dbReference type="NCBI Taxonomy" id="1324261"/>
    <lineage>
        <taxon>Bacteria</taxon>
        <taxon>Bacillati</taxon>
        <taxon>Actinomycetota</taxon>
        <taxon>Actinomycetes</taxon>
        <taxon>Mycobacteriales</taxon>
        <taxon>Mycobacteriaceae</taxon>
        <taxon>Mycobacterium</taxon>
        <taxon>Mycobacterium avium complex (MAC)</taxon>
    </lineage>
</organism>
<name>A0A051TW83_9MYCO</name>
<evidence type="ECO:0000259" key="1">
    <source>
        <dbReference type="Pfam" id="PF20013"/>
    </source>
</evidence>
<dbReference type="InterPro" id="IPR045402">
    <property type="entry name" value="GAP1-N2"/>
</dbReference>
<feature type="domain" description="GTPase-associated protein 1 middle" evidence="2">
    <location>
        <begin position="168"/>
        <end position="256"/>
    </location>
</feature>
<keyword evidence="4" id="KW-1185">Reference proteome</keyword>
<dbReference type="HOGENOM" id="CLU_345074_0_0_11"/>
<evidence type="ECO:0000259" key="2">
    <source>
        <dbReference type="Pfam" id="PF20014"/>
    </source>
</evidence>
<sequence>MTPRYGQLAYTSFDRPGGAGGWQVKQTTGDLSPEETQRLASGVRTAFRPVTPLPDYPTPEQLDAAPRRLEYRRWAGDAAGYWHTAAAGADSTGRPGNVFAHVLLDRAPDSAPRARPIQRWGSPAWLRPFGAAAVGRAALPAEPPGVADVVTRESAIAFALDTSTWRVGTLLGLLDAVAAALDGGAPVVLGAVSVDSAAQWIGLVSFLMSPGTAATLNFSTFDRADQLGPAQHAIAHLAAVPVGDLDTVPAGFVVIDETATLSLGELGGEPHRTATGQAIAVTAWSVMAQEVLLDPQSALAVLDELDHRAAQTTDRDLHPAWPLAVTIAADEGFAAAHPEANAVITGHSPAGITPGSPTERLVDEALSALVGHTTPDAWKAAEQNLPGGAGEHAALTYLCRAIGDDTWLDQLGPIPLSANTYHGRPVPEPLAAALGPALQRAGASGDPQRLLKLIDLLLRAGVDDDRLTQALADRVAAQLADPHTGPTLARRLTHRLGPETRIAAAAATLRLSCESATPISDAMLDWFADGSTMPPPAELLGAQPWDAAWTRAAVCGMRAERNPDEADPFAELWWLAANGSPRRDDLAAQHIWEPAELLAAGGPALSTAALLPTLLGAPDSESLARLADEITGANNDDLAVACAALRMVAPASWVQRGYLNTHQKAYAGLWDAALNQIGPGRVHADCAVRVTTLAVLGLIAGQPRPVLAGQLAADPAVAAAAGEQVLALVDSNIVAPTEVLAASLLRTDAAEPGDAVDGVLAATAAALTASRQFSDDDQEGVLAMMMRMAGSNEGSPPRRYRKLVSTMLARRAEGRAPLTAPPAQMWRNH</sequence>